<dbReference type="AlphaFoldDB" id="K9AR94"/>
<reference evidence="5 6" key="1">
    <citation type="journal article" date="2013" name="Genome Announc.">
        <title>Genome Sequence of Staphylococcus massiliensis Strain S46, Isolated from the Surface of Healthy Human Skin.</title>
        <authorList>
            <person name="Srivastav R."/>
            <person name="Singh A."/>
            <person name="Jangir P.K."/>
            <person name="Kumari C."/>
            <person name="Muduli S."/>
            <person name="Sharma R."/>
        </authorList>
    </citation>
    <scope>NUCLEOTIDE SEQUENCE [LARGE SCALE GENOMIC DNA]</scope>
    <source>
        <strain evidence="5 6">S46</strain>
    </source>
</reference>
<dbReference type="STRING" id="1229783.C273_03575"/>
<gene>
    <name evidence="5" type="ORF">C273_03575</name>
</gene>
<evidence type="ECO:0000313" key="5">
    <source>
        <dbReference type="EMBL" id="EKU49943.1"/>
    </source>
</evidence>
<keyword evidence="3" id="KW-0067">ATP-binding</keyword>
<keyword evidence="6" id="KW-1185">Reference proteome</keyword>
<dbReference type="PANTHER" id="PTHR43309">
    <property type="entry name" value="5-OXOPROLINASE SUBUNIT C"/>
    <property type="match status" value="1"/>
</dbReference>
<dbReference type="GO" id="GO:0005524">
    <property type="term" value="F:ATP binding"/>
    <property type="evidence" value="ECO:0007669"/>
    <property type="project" value="UniProtKB-KW"/>
</dbReference>
<sequence>MTIKILKPGLFTTIQDEGRYGYEDAGFSTSGAMDIFSYQLGTCLLEKDKSPALEMTMIGPTVQFLVPNTFVITGAKFNAKLNGEPVQPQTVTYVSKGDVLEVGAATEGIRGYLNFGKALDATYIADSYATHTRSKIGGFKGRTLQKGDIIPSKNEALNHDLIGRTTDFETILTRTSNVIRVMAGPQFDKFSKESHEMLSRDTYKVTESSDRMGYRLKGNQVPPIESADIISEPVALGSIQVPNDGNPIILMNDKQTVGGYTKIATVIKADLPKVAQIKPGEEIKFEWVTVEEATEVYKGMLQRFSEVKHALKRTPKRDITGIRHTAKKINQVIERDIEL</sequence>
<name>K9AR94_9STAP</name>
<dbReference type="GO" id="GO:0016787">
    <property type="term" value="F:hydrolase activity"/>
    <property type="evidence" value="ECO:0007669"/>
    <property type="project" value="UniProtKB-KW"/>
</dbReference>
<dbReference type="RefSeq" id="WP_009382625.1">
    <property type="nucleotide sequence ID" value="NZ_AMSQ01000004.1"/>
</dbReference>
<keyword evidence="1" id="KW-0547">Nucleotide-binding</keyword>
<evidence type="ECO:0000313" key="6">
    <source>
        <dbReference type="Proteomes" id="UP000009885"/>
    </source>
</evidence>
<dbReference type="InterPro" id="IPR052708">
    <property type="entry name" value="PxpC"/>
</dbReference>
<dbReference type="Gene3D" id="2.40.100.10">
    <property type="entry name" value="Cyclophilin-like"/>
    <property type="match status" value="1"/>
</dbReference>
<proteinExistence type="predicted"/>
<dbReference type="eggNOG" id="COG1984">
    <property type="taxonomic scope" value="Bacteria"/>
</dbReference>
<dbReference type="SMART" id="SM00797">
    <property type="entry name" value="AHS2"/>
    <property type="match status" value="1"/>
</dbReference>
<dbReference type="NCBIfam" id="TIGR00724">
    <property type="entry name" value="urea_amlyse_rel"/>
    <property type="match status" value="1"/>
</dbReference>
<dbReference type="PANTHER" id="PTHR43309:SF5">
    <property type="entry name" value="5-OXOPROLINASE SUBUNIT C"/>
    <property type="match status" value="1"/>
</dbReference>
<dbReference type="Pfam" id="PF02626">
    <property type="entry name" value="CT_A_B"/>
    <property type="match status" value="1"/>
</dbReference>
<evidence type="ECO:0000259" key="4">
    <source>
        <dbReference type="SMART" id="SM00797"/>
    </source>
</evidence>
<dbReference type="OrthoDB" id="9782422at2"/>
<feature type="domain" description="Carboxyltransferase" evidence="4">
    <location>
        <begin position="24"/>
        <end position="304"/>
    </location>
</feature>
<dbReference type="InterPro" id="IPR003778">
    <property type="entry name" value="CT_A_B"/>
</dbReference>
<keyword evidence="2 5" id="KW-0378">Hydrolase</keyword>
<evidence type="ECO:0000256" key="2">
    <source>
        <dbReference type="ARBA" id="ARBA00022801"/>
    </source>
</evidence>
<dbReference type="PATRIC" id="fig|1229783.3.peg.720"/>
<dbReference type="SUPFAM" id="SSF50891">
    <property type="entry name" value="Cyclophilin-like"/>
    <property type="match status" value="1"/>
</dbReference>
<protein>
    <submittedName>
        <fullName evidence="5">Allophanate hydrolase subunit 2</fullName>
    </submittedName>
</protein>
<dbReference type="InterPro" id="IPR029000">
    <property type="entry name" value="Cyclophilin-like_dom_sf"/>
</dbReference>
<comment type="caution">
    <text evidence="5">The sequence shown here is derived from an EMBL/GenBank/DDBJ whole genome shotgun (WGS) entry which is preliminary data.</text>
</comment>
<dbReference type="EMBL" id="AMSQ01000004">
    <property type="protein sequence ID" value="EKU49943.1"/>
    <property type="molecule type" value="Genomic_DNA"/>
</dbReference>
<accession>K9AR94</accession>
<evidence type="ECO:0000256" key="3">
    <source>
        <dbReference type="ARBA" id="ARBA00022840"/>
    </source>
</evidence>
<organism evidence="5 6">
    <name type="scientific">Staphylococcus massiliensis S46</name>
    <dbReference type="NCBI Taxonomy" id="1229783"/>
    <lineage>
        <taxon>Bacteria</taxon>
        <taxon>Bacillati</taxon>
        <taxon>Bacillota</taxon>
        <taxon>Bacilli</taxon>
        <taxon>Bacillales</taxon>
        <taxon>Staphylococcaceae</taxon>
        <taxon>Staphylococcus</taxon>
    </lineage>
</organism>
<evidence type="ECO:0000256" key="1">
    <source>
        <dbReference type="ARBA" id="ARBA00022741"/>
    </source>
</evidence>
<dbReference type="Proteomes" id="UP000009885">
    <property type="component" value="Unassembled WGS sequence"/>
</dbReference>